<evidence type="ECO:0000313" key="8">
    <source>
        <dbReference type="EMBL" id="PIS30800.1"/>
    </source>
</evidence>
<protein>
    <recommendedName>
        <fullName evidence="6">3-isopropylmalate dehydratase large subunit</fullName>
        <ecNumber evidence="6">4.2.1.33</ecNumber>
    </recommendedName>
    <alternativeName>
        <fullName evidence="6">Alpha-IPM isomerase</fullName>
        <shortName evidence="6">IPMI</shortName>
    </alternativeName>
    <alternativeName>
        <fullName evidence="6">Isopropylmalate isomerase</fullName>
    </alternativeName>
</protein>
<evidence type="ECO:0000256" key="3">
    <source>
        <dbReference type="ARBA" id="ARBA00023004"/>
    </source>
</evidence>
<sequence length="424" mass="45072">MITSPNVPQQTIAEKILSTHAGKLARAGDIVIANLDYLIGQDGTSGVAIDSFRKLGVKKVFDPNKIAIIIDHSSPSPNKGVSDIHQKIREFQKEQGFKLYDIGCGVCHQITPEQGHAVPGDLIIGADSHTCTYGAINVFSTGIGSTDLAAGWASGKLWFKVPETLKVIYNGKLPKGVFSKDLILKLIGDITADGATYLTLEIYGDAISAMPVDARFTISNMAIECGAKAGLMEADKKALDWVKQHAKRTPKPVSADKEAKYAKTVEIDITKLEPQIAKPHTVDNVASVSQIGDIPVAQGLIGTCTNGRLEDFQISAKILKGKKVKEGCRLIIAPASKTILLDMIKDGTYQTLLEAGAIAVTPGCGPCVGTHNGVPSDGENVISTANRNFKGRMGNPNSFIYLGSPATVAASMIEGKIADARKYC</sequence>
<dbReference type="InterPro" id="IPR006251">
    <property type="entry name" value="Homoacnase/IPMdehydase_lsu"/>
</dbReference>
<dbReference type="PANTHER" id="PTHR43822">
    <property type="entry name" value="HOMOACONITASE, MITOCHONDRIAL-RELATED"/>
    <property type="match status" value="1"/>
</dbReference>
<keyword evidence="4 6" id="KW-0411">Iron-sulfur</keyword>
<dbReference type="UniPathway" id="UPA00048">
    <property type="reaction ID" value="UER00071"/>
</dbReference>
<dbReference type="InterPro" id="IPR050067">
    <property type="entry name" value="IPM_dehydratase_rel_enz"/>
</dbReference>
<proteinExistence type="inferred from homology"/>
<evidence type="ECO:0000256" key="1">
    <source>
        <dbReference type="ARBA" id="ARBA00022485"/>
    </source>
</evidence>
<keyword evidence="6" id="KW-0028">Amino-acid biosynthesis</keyword>
<dbReference type="InterPro" id="IPR036008">
    <property type="entry name" value="Aconitase_4Fe-4S_dom"/>
</dbReference>
<feature type="binding site" evidence="6">
    <location>
        <position position="364"/>
    </location>
    <ligand>
        <name>[4Fe-4S] cluster</name>
        <dbReference type="ChEBI" id="CHEBI:49883"/>
    </ligand>
</feature>
<dbReference type="PRINTS" id="PR00415">
    <property type="entry name" value="ACONITASE"/>
</dbReference>
<evidence type="ECO:0000256" key="6">
    <source>
        <dbReference type="HAMAP-Rule" id="MF_01027"/>
    </source>
</evidence>
<dbReference type="InterPro" id="IPR015931">
    <property type="entry name" value="Acnase/IPM_dHydase_lsu_aba_1/3"/>
</dbReference>
<dbReference type="Proteomes" id="UP000231343">
    <property type="component" value="Unassembled WGS sequence"/>
</dbReference>
<dbReference type="PANTHER" id="PTHR43822:SF2">
    <property type="entry name" value="HOMOACONITASE, MITOCHONDRIAL"/>
    <property type="match status" value="1"/>
</dbReference>
<dbReference type="EMBL" id="PEYM01000048">
    <property type="protein sequence ID" value="PIS30800.1"/>
    <property type="molecule type" value="Genomic_DNA"/>
</dbReference>
<dbReference type="EC" id="4.2.1.33" evidence="6"/>
<dbReference type="GO" id="GO:0003861">
    <property type="term" value="F:3-isopropylmalate dehydratase activity"/>
    <property type="evidence" value="ECO:0007669"/>
    <property type="project" value="UniProtKB-UniRule"/>
</dbReference>
<evidence type="ECO:0000256" key="2">
    <source>
        <dbReference type="ARBA" id="ARBA00022723"/>
    </source>
</evidence>
<gene>
    <name evidence="6" type="primary">leuC</name>
    <name evidence="8" type="ORF">COT42_02330</name>
</gene>
<dbReference type="SUPFAM" id="SSF53732">
    <property type="entry name" value="Aconitase iron-sulfur domain"/>
    <property type="match status" value="1"/>
</dbReference>
<evidence type="ECO:0000256" key="5">
    <source>
        <dbReference type="ARBA" id="ARBA00023239"/>
    </source>
</evidence>
<keyword evidence="6" id="KW-0432">Leucine biosynthesis</keyword>
<dbReference type="GO" id="GO:0051539">
    <property type="term" value="F:4 iron, 4 sulfur cluster binding"/>
    <property type="evidence" value="ECO:0007669"/>
    <property type="project" value="UniProtKB-KW"/>
</dbReference>
<dbReference type="CDD" id="cd01583">
    <property type="entry name" value="IPMI"/>
    <property type="match status" value="1"/>
</dbReference>
<keyword evidence="1 6" id="KW-0004">4Fe-4S</keyword>
<comment type="function">
    <text evidence="6">Catalyzes the isomerization between 2-isopropylmalate and 3-isopropylmalate, via the formation of 2-isopropylmaleate.</text>
</comment>
<dbReference type="Pfam" id="PF00330">
    <property type="entry name" value="Aconitase"/>
    <property type="match status" value="1"/>
</dbReference>
<dbReference type="AlphaFoldDB" id="A0A2H0Y067"/>
<dbReference type="Gene3D" id="3.30.499.10">
    <property type="entry name" value="Aconitase, domain 3"/>
    <property type="match status" value="2"/>
</dbReference>
<evidence type="ECO:0000256" key="4">
    <source>
        <dbReference type="ARBA" id="ARBA00023014"/>
    </source>
</evidence>
<dbReference type="NCBIfam" id="NF001614">
    <property type="entry name" value="PRK00402.1"/>
    <property type="match status" value="1"/>
</dbReference>
<keyword evidence="2 6" id="KW-0479">Metal-binding</keyword>
<dbReference type="HAMAP" id="MF_01027">
    <property type="entry name" value="LeuC_type2"/>
    <property type="match status" value="1"/>
</dbReference>
<keyword evidence="3 6" id="KW-0408">Iron</keyword>
<evidence type="ECO:0000259" key="7">
    <source>
        <dbReference type="Pfam" id="PF00330"/>
    </source>
</evidence>
<keyword evidence="6" id="KW-0100">Branched-chain amino acid biosynthesis</keyword>
<dbReference type="NCBIfam" id="TIGR01343">
    <property type="entry name" value="hacA_fam"/>
    <property type="match status" value="1"/>
</dbReference>
<feature type="domain" description="Aconitase/3-isopropylmalate dehydratase large subunit alpha/beta/alpha" evidence="7">
    <location>
        <begin position="14"/>
        <end position="415"/>
    </location>
</feature>
<comment type="catalytic activity">
    <reaction evidence="6">
        <text>(2R,3S)-3-isopropylmalate = (2S)-2-isopropylmalate</text>
        <dbReference type="Rhea" id="RHEA:32287"/>
        <dbReference type="ChEBI" id="CHEBI:1178"/>
        <dbReference type="ChEBI" id="CHEBI:35121"/>
        <dbReference type="EC" id="4.2.1.33"/>
    </reaction>
</comment>
<dbReference type="GO" id="GO:0009098">
    <property type="term" value="P:L-leucine biosynthetic process"/>
    <property type="evidence" value="ECO:0007669"/>
    <property type="project" value="UniProtKB-UniRule"/>
</dbReference>
<dbReference type="InterPro" id="IPR001030">
    <property type="entry name" value="Acoase/IPM_deHydtase_lsu_aba"/>
</dbReference>
<reference evidence="8 9" key="1">
    <citation type="submission" date="2017-09" db="EMBL/GenBank/DDBJ databases">
        <title>Depth-based differentiation of microbial function through sediment-hosted aquifers and enrichment of novel symbionts in the deep terrestrial subsurface.</title>
        <authorList>
            <person name="Probst A.J."/>
            <person name="Ladd B."/>
            <person name="Jarett J.K."/>
            <person name="Geller-Mcgrath D.E."/>
            <person name="Sieber C.M."/>
            <person name="Emerson J.B."/>
            <person name="Anantharaman K."/>
            <person name="Thomas B.C."/>
            <person name="Malmstrom R."/>
            <person name="Stieglmeier M."/>
            <person name="Klingl A."/>
            <person name="Woyke T."/>
            <person name="Ryan C.M."/>
            <person name="Banfield J.F."/>
        </authorList>
    </citation>
    <scope>NUCLEOTIDE SEQUENCE [LARGE SCALE GENOMIC DNA]</scope>
    <source>
        <strain evidence="8">CG08_land_8_20_14_0_20_45_16</strain>
    </source>
</reference>
<evidence type="ECO:0000313" key="9">
    <source>
        <dbReference type="Proteomes" id="UP000231343"/>
    </source>
</evidence>
<accession>A0A2H0Y067</accession>
<feature type="binding site" evidence="6">
    <location>
        <position position="304"/>
    </location>
    <ligand>
        <name>[4Fe-4S] cluster</name>
        <dbReference type="ChEBI" id="CHEBI:49883"/>
    </ligand>
</feature>
<comment type="cofactor">
    <cofactor evidence="6">
        <name>[4Fe-4S] cluster</name>
        <dbReference type="ChEBI" id="CHEBI:49883"/>
    </cofactor>
    <text evidence="6">Binds 1 [4Fe-4S] cluster per subunit.</text>
</comment>
<dbReference type="GO" id="GO:0046872">
    <property type="term" value="F:metal ion binding"/>
    <property type="evidence" value="ECO:0007669"/>
    <property type="project" value="UniProtKB-KW"/>
</dbReference>
<feature type="binding site" evidence="6">
    <location>
        <position position="367"/>
    </location>
    <ligand>
        <name>[4Fe-4S] cluster</name>
        <dbReference type="ChEBI" id="CHEBI:49883"/>
    </ligand>
</feature>
<comment type="caution">
    <text evidence="8">The sequence shown here is derived from an EMBL/GenBank/DDBJ whole genome shotgun (WGS) entry which is preliminary data.</text>
</comment>
<dbReference type="InterPro" id="IPR011826">
    <property type="entry name" value="HAcnase/IPMdehydase_lsu_prok"/>
</dbReference>
<comment type="subunit">
    <text evidence="6">Heterodimer of LeuC and LeuD.</text>
</comment>
<comment type="pathway">
    <text evidence="6">Amino-acid biosynthesis; L-leucine biosynthesis; L-leucine from 3-methyl-2-oxobutanoate: step 2/4.</text>
</comment>
<keyword evidence="5 6" id="KW-0456">Lyase</keyword>
<dbReference type="InterPro" id="IPR033941">
    <property type="entry name" value="IPMI_cat"/>
</dbReference>
<organism evidence="8 9">
    <name type="scientific">Candidatus Saganbacteria bacterium CG08_land_8_20_14_0_20_45_16</name>
    <dbReference type="NCBI Taxonomy" id="2014293"/>
    <lineage>
        <taxon>Bacteria</taxon>
        <taxon>Bacillati</taxon>
        <taxon>Saganbacteria</taxon>
    </lineage>
</organism>
<dbReference type="NCBIfam" id="TIGR02086">
    <property type="entry name" value="IPMI_arch"/>
    <property type="match status" value="1"/>
</dbReference>
<comment type="similarity">
    <text evidence="6">Belongs to the aconitase/IPM isomerase family. LeuC type 2 subfamily.</text>
</comment>
<name>A0A2H0Y067_UNCSA</name>